<evidence type="ECO:0000256" key="1">
    <source>
        <dbReference type="SAM" id="Phobius"/>
    </source>
</evidence>
<evidence type="ECO:0000313" key="2">
    <source>
        <dbReference type="EMBL" id="ADM80030.1"/>
    </source>
</evidence>
<dbReference type="GeneID" id="9861594"/>
<dbReference type="RefSeq" id="YP_003969476.1">
    <property type="nucleotide sequence ID" value="NC_014636.1"/>
</dbReference>
<sequence>MFNSKKEMTLWEGMAKQRRANMIKDHALEAAVIVAGVITFVVCVLF</sequence>
<gene>
    <name evidence="2" type="ORF">phiAS5_ORF0187</name>
</gene>
<feature type="transmembrane region" description="Helical" evidence="1">
    <location>
        <begin position="26"/>
        <end position="45"/>
    </location>
</feature>
<accession>E1A2T4</accession>
<reference evidence="2 3" key="1">
    <citation type="journal article" date="2012" name="Vet. Microbiol.">
        <title>Complete genome sequence and characterization of a broad-host range T4-like bacteriophage phiAS5 infecting Aeromonas salmonicida subsp. salmonicida.</title>
        <authorList>
            <person name="Kim J.H."/>
            <person name="Son J.S."/>
            <person name="Choi Y.J."/>
            <person name="Choresca C.H.Jr."/>
            <person name="Shin S.P."/>
            <person name="Han J.E."/>
            <person name="Jun J.W."/>
            <person name="Park S.C."/>
        </authorList>
    </citation>
    <scope>NUCLEOTIDE SEQUENCE [LARGE SCALE GENOMIC DNA]</scope>
</reference>
<keyword evidence="1" id="KW-1133">Transmembrane helix</keyword>
<dbReference type="KEGG" id="vg:9861594"/>
<keyword evidence="1" id="KW-0472">Membrane</keyword>
<keyword evidence="1" id="KW-0812">Transmembrane</keyword>
<proteinExistence type="predicted"/>
<keyword evidence="3" id="KW-1185">Reference proteome</keyword>
<organism evidence="2 3">
    <name type="scientific">Aeromonas phage phiAS5</name>
    <dbReference type="NCBI Taxonomy" id="879630"/>
    <lineage>
        <taxon>Viruses</taxon>
        <taxon>Duplodnaviria</taxon>
        <taxon>Heunggongvirae</taxon>
        <taxon>Uroviricota</taxon>
        <taxon>Caudoviricetes</taxon>
        <taxon>Pantevenvirales</taxon>
        <taxon>Straboviridae</taxon>
        <taxon>Chrysonvirus</taxon>
        <taxon>Chrysonvirus as5</taxon>
    </lineage>
</organism>
<dbReference type="EMBL" id="HM452126">
    <property type="protein sequence ID" value="ADM80030.1"/>
    <property type="molecule type" value="Genomic_DNA"/>
</dbReference>
<name>E1A2T4_9CAUD</name>
<evidence type="ECO:0000313" key="3">
    <source>
        <dbReference type="Proteomes" id="UP000002236"/>
    </source>
</evidence>
<dbReference type="Proteomes" id="UP000002236">
    <property type="component" value="Segment"/>
</dbReference>
<protein>
    <submittedName>
        <fullName evidence="2">Uncharacterized protein</fullName>
    </submittedName>
</protein>